<organism evidence="10 11">
    <name type="scientific">Candidatus Fonsibacter lacus</name>
    <dbReference type="NCBI Taxonomy" id="2576439"/>
    <lineage>
        <taxon>Bacteria</taxon>
        <taxon>Pseudomonadati</taxon>
        <taxon>Pseudomonadota</taxon>
        <taxon>Alphaproteobacteria</taxon>
        <taxon>Candidatus Pelagibacterales</taxon>
        <taxon>Candidatus Pelagibacterales incertae sedis</taxon>
        <taxon>Candidatus Fonsibacter</taxon>
    </lineage>
</organism>
<evidence type="ECO:0000256" key="4">
    <source>
        <dbReference type="ARBA" id="ARBA00022746"/>
    </source>
</evidence>
<protein>
    <submittedName>
        <fullName evidence="10">Lycopene cyclase domain-containing protein</fullName>
    </submittedName>
</protein>
<evidence type="ECO:0000256" key="7">
    <source>
        <dbReference type="ARBA" id="ARBA00023235"/>
    </source>
</evidence>
<feature type="transmembrane region" description="Helical" evidence="8">
    <location>
        <begin position="72"/>
        <end position="92"/>
    </location>
</feature>
<accession>A0A965LKM8</accession>
<dbReference type="EMBL" id="RFXN01000026">
    <property type="protein sequence ID" value="NBR93803.1"/>
    <property type="molecule type" value="Genomic_DNA"/>
</dbReference>
<dbReference type="GO" id="GO:0016020">
    <property type="term" value="C:membrane"/>
    <property type="evidence" value="ECO:0007669"/>
    <property type="project" value="UniProtKB-SubCell"/>
</dbReference>
<evidence type="ECO:0000256" key="3">
    <source>
        <dbReference type="ARBA" id="ARBA00022692"/>
    </source>
</evidence>
<reference evidence="10" key="1">
    <citation type="submission" date="2018-10" db="EMBL/GenBank/DDBJ databases">
        <title>Iterative Subtractive Binning of Freshwater Chronoseries Metagenomes Recovers Nearly Complete Genomes from over Four Hundred Novel Species.</title>
        <authorList>
            <person name="Rodriguez-R L.M."/>
            <person name="Tsementzi D."/>
            <person name="Luo C."/>
            <person name="Konstantinidis K.T."/>
        </authorList>
    </citation>
    <scope>NUCLEOTIDE SEQUENCE</scope>
    <source>
        <strain evidence="10">WB5_2A_028</strain>
    </source>
</reference>
<dbReference type="Pfam" id="PF18916">
    <property type="entry name" value="Lycopene_cyc"/>
    <property type="match status" value="1"/>
</dbReference>
<comment type="pathway">
    <text evidence="2">Carotenoid biosynthesis.</text>
</comment>
<keyword evidence="6 8" id="KW-0472">Membrane</keyword>
<comment type="subcellular location">
    <subcellularLocation>
        <location evidence="1">Membrane</location>
        <topology evidence="1">Multi-pass membrane protein</topology>
    </subcellularLocation>
</comment>
<dbReference type="GO" id="GO:0045436">
    <property type="term" value="F:lycopene beta cyclase activity"/>
    <property type="evidence" value="ECO:0007669"/>
    <property type="project" value="UniProtKB-ARBA"/>
</dbReference>
<evidence type="ECO:0000256" key="2">
    <source>
        <dbReference type="ARBA" id="ARBA00004829"/>
    </source>
</evidence>
<evidence type="ECO:0000259" key="9">
    <source>
        <dbReference type="Pfam" id="PF18916"/>
    </source>
</evidence>
<dbReference type="InterPro" id="IPR017825">
    <property type="entry name" value="Lycopene_cyclase_dom"/>
</dbReference>
<name>A0A965LKM8_9PROT</name>
<feature type="domain" description="Lycopene cyclase" evidence="9">
    <location>
        <begin position="4"/>
        <end position="87"/>
    </location>
</feature>
<evidence type="ECO:0000256" key="6">
    <source>
        <dbReference type="ARBA" id="ARBA00023136"/>
    </source>
</evidence>
<comment type="caution">
    <text evidence="10">The sequence shown here is derived from an EMBL/GenBank/DDBJ whole genome shotgun (WGS) entry which is preliminary data.</text>
</comment>
<dbReference type="AlphaFoldDB" id="A0A965LKM8"/>
<keyword evidence="7" id="KW-0413">Isomerase</keyword>
<keyword evidence="4" id="KW-0125">Carotenoid biosynthesis</keyword>
<keyword evidence="3 8" id="KW-0812">Transmembrane</keyword>
<evidence type="ECO:0000313" key="11">
    <source>
        <dbReference type="Proteomes" id="UP000740727"/>
    </source>
</evidence>
<proteinExistence type="predicted"/>
<evidence type="ECO:0000256" key="8">
    <source>
        <dbReference type="SAM" id="Phobius"/>
    </source>
</evidence>
<dbReference type="GO" id="GO:0016872">
    <property type="term" value="F:intramolecular lyase activity"/>
    <property type="evidence" value="ECO:0007669"/>
    <property type="project" value="InterPro"/>
</dbReference>
<keyword evidence="5 8" id="KW-1133">Transmembrane helix</keyword>
<evidence type="ECO:0000313" key="10">
    <source>
        <dbReference type="EMBL" id="NBR93803.1"/>
    </source>
</evidence>
<evidence type="ECO:0000256" key="5">
    <source>
        <dbReference type="ARBA" id="ARBA00022989"/>
    </source>
</evidence>
<feature type="transmembrane region" description="Helical" evidence="8">
    <location>
        <begin position="27"/>
        <end position="46"/>
    </location>
</feature>
<evidence type="ECO:0000256" key="1">
    <source>
        <dbReference type="ARBA" id="ARBA00004141"/>
    </source>
</evidence>
<dbReference type="NCBIfam" id="TIGR03462">
    <property type="entry name" value="CarR_dom_SF"/>
    <property type="match status" value="1"/>
</dbReference>
<dbReference type="GO" id="GO:0016117">
    <property type="term" value="P:carotenoid biosynthetic process"/>
    <property type="evidence" value="ECO:0007669"/>
    <property type="project" value="UniProtKB-KW"/>
</dbReference>
<sequence length="116" mass="13202">MIGFTFVGSFWLEIFLKVGVLRRIKRAFLSIAPIAAMFIVWDLYAISRGHWHFDGEQILGLKTPGGIPLEELLFFTVVPLAAIMTIEAVGVVKRSNKKWVFGDEKRDESSHEVEHK</sequence>
<gene>
    <name evidence="10" type="ORF">EBT44_03025</name>
</gene>
<dbReference type="Proteomes" id="UP000740727">
    <property type="component" value="Unassembled WGS sequence"/>
</dbReference>